<keyword evidence="6" id="KW-0547">Nucleotide-binding</keyword>
<keyword evidence="6" id="KW-0067">ATP-binding</keyword>
<dbReference type="SMART" id="SM00219">
    <property type="entry name" value="TyrKc"/>
    <property type="match status" value="1"/>
</dbReference>
<dbReference type="STRING" id="135651.G0N2J8"/>
<dbReference type="InterPro" id="IPR001245">
    <property type="entry name" value="Ser-Thr/Tyr_kinase_cat_dom"/>
</dbReference>
<dbReference type="AlphaFoldDB" id="G0N2J8"/>
<evidence type="ECO:0000256" key="6">
    <source>
        <dbReference type="PROSITE-ProRule" id="PRU10141"/>
    </source>
</evidence>
<dbReference type="FunFam" id="1.10.510.10:FF:001304">
    <property type="entry name" value="Kinase suppressor of Ras 2"/>
    <property type="match status" value="1"/>
</dbReference>
<keyword evidence="11" id="KW-1185">Reference proteome</keyword>
<dbReference type="PANTHER" id="PTHR44329:SF253">
    <property type="entry name" value="KINASE SUPPRESSOR OF RAS 2"/>
    <property type="match status" value="1"/>
</dbReference>
<dbReference type="EMBL" id="GL379830">
    <property type="protein sequence ID" value="EGT50773.1"/>
    <property type="molecule type" value="Genomic_DNA"/>
</dbReference>
<accession>G0N2J8</accession>
<dbReference type="GO" id="GO:0004713">
    <property type="term" value="F:protein tyrosine kinase activity"/>
    <property type="evidence" value="ECO:0007669"/>
    <property type="project" value="InterPro"/>
</dbReference>
<dbReference type="GO" id="GO:0051321">
    <property type="term" value="P:meiotic cell cycle"/>
    <property type="evidence" value="ECO:0007669"/>
    <property type="project" value="UniProtKB-KW"/>
</dbReference>
<organism evidence="11">
    <name type="scientific">Caenorhabditis brenneri</name>
    <name type="common">Nematode worm</name>
    <dbReference type="NCBI Taxonomy" id="135651"/>
    <lineage>
        <taxon>Eukaryota</taxon>
        <taxon>Metazoa</taxon>
        <taxon>Ecdysozoa</taxon>
        <taxon>Nematoda</taxon>
        <taxon>Chromadorea</taxon>
        <taxon>Rhabditida</taxon>
        <taxon>Rhabditina</taxon>
        <taxon>Rhabditomorpha</taxon>
        <taxon>Rhabditoidea</taxon>
        <taxon>Rhabditidae</taxon>
        <taxon>Peloderinae</taxon>
        <taxon>Caenorhabditis</taxon>
    </lineage>
</organism>
<dbReference type="InParanoid" id="G0N2J8"/>
<keyword evidence="3" id="KW-0863">Zinc-finger</keyword>
<dbReference type="InterPro" id="IPR000719">
    <property type="entry name" value="Prot_kinase_dom"/>
</dbReference>
<dbReference type="InterPro" id="IPR011009">
    <property type="entry name" value="Kinase-like_dom_sf"/>
</dbReference>
<evidence type="ECO:0000256" key="5">
    <source>
        <dbReference type="ARBA" id="ARBA00023254"/>
    </source>
</evidence>
<feature type="domain" description="Protein kinase" evidence="8">
    <location>
        <begin position="171"/>
        <end position="452"/>
    </location>
</feature>
<dbReference type="PROSITE" id="PS00107">
    <property type="entry name" value="PROTEIN_KINASE_ATP"/>
    <property type="match status" value="1"/>
</dbReference>
<dbReference type="PANTHER" id="PTHR44329">
    <property type="entry name" value="SERINE/THREONINE-PROTEIN KINASE TNNI3K-RELATED"/>
    <property type="match status" value="1"/>
</dbReference>
<evidence type="ECO:0000256" key="1">
    <source>
        <dbReference type="ARBA" id="ARBA00005843"/>
    </source>
</evidence>
<dbReference type="GO" id="GO:0007265">
    <property type="term" value="P:Ras protein signal transduction"/>
    <property type="evidence" value="ECO:0007669"/>
    <property type="project" value="EnsemblMetazoa"/>
</dbReference>
<dbReference type="SUPFAM" id="SSF56112">
    <property type="entry name" value="Protein kinase-like (PK-like)"/>
    <property type="match status" value="1"/>
</dbReference>
<dbReference type="GO" id="GO:0040025">
    <property type="term" value="P:vulval development"/>
    <property type="evidence" value="ECO:0007669"/>
    <property type="project" value="EnsemblMetazoa"/>
</dbReference>
<dbReference type="HOGENOM" id="CLU_517041_0_0_1"/>
<dbReference type="GO" id="GO:0005524">
    <property type="term" value="F:ATP binding"/>
    <property type="evidence" value="ECO:0007669"/>
    <property type="project" value="UniProtKB-UniRule"/>
</dbReference>
<dbReference type="PROSITE" id="PS00109">
    <property type="entry name" value="PROTEIN_KINASE_TYR"/>
    <property type="match status" value="1"/>
</dbReference>
<evidence type="ECO:0000313" key="10">
    <source>
        <dbReference type="EMBL" id="EGT50773.1"/>
    </source>
</evidence>
<sequence length="472" mass="54873">MKVFHRLVPSKSKFRQCNVCERYFILDYVRRQHCEDVYACTVCGKRVHEGCLDRLANDCTMQAQYVGGIVHNVIMQSNAKIWESPPPTPPPGEQAAAPSPPRSLTTSPSVLEKNVHTNNSTTPLLTTTTTSTLDDMTMYSENFCDDLNGEYEMMDYETMTWEDVTIKVTDIDVKQRIGDGRFGVVHFAQYHGDAAVKFVKMDYLKEEERRLEVFTQEIVTAYKNSRHDHIALFYGYVADPLTNQYGIVTNFYQHKTLYHRIHESAEDFEQSWTFQISLQICQAMSYLHKKKILHRDLRSKNILLDNPNRVVVADFALMKLERLEYPKRDYTFCIPNHWLDYLAPEIASNLILNEKREVAFHLDLPFSGESDVYSFGTIFFELLLRKMPTGCDSWEQKLYAKMSGQKAALQRLDTQLQKIDTKLHDLLMGCWSNQPENRPNFLQIVKRITAMMPRKESNKTKRRSTAHENPLF</sequence>
<feature type="compositionally biased region" description="Low complexity" evidence="7">
    <location>
        <begin position="93"/>
        <end position="108"/>
    </location>
</feature>
<dbReference type="InterPro" id="IPR020635">
    <property type="entry name" value="Tyr_kinase_cat_dom"/>
</dbReference>
<dbReference type="Gene3D" id="1.10.510.10">
    <property type="entry name" value="Transferase(Phosphotransferase) domain 1"/>
    <property type="match status" value="1"/>
</dbReference>
<evidence type="ECO:0000256" key="7">
    <source>
        <dbReference type="SAM" id="MobiDB-lite"/>
    </source>
</evidence>
<dbReference type="FunCoup" id="G0N2J8">
    <property type="interactions" value="127"/>
</dbReference>
<feature type="region of interest" description="Disordered" evidence="7">
    <location>
        <begin position="80"/>
        <end position="108"/>
    </location>
</feature>
<evidence type="ECO:0000313" key="11">
    <source>
        <dbReference type="Proteomes" id="UP000008068"/>
    </source>
</evidence>
<dbReference type="SUPFAM" id="SSF57889">
    <property type="entry name" value="Cysteine-rich domain"/>
    <property type="match status" value="1"/>
</dbReference>
<reference evidence="11" key="1">
    <citation type="submission" date="2011-07" db="EMBL/GenBank/DDBJ databases">
        <authorList>
            <consortium name="Caenorhabditis brenneri Sequencing and Analysis Consortium"/>
            <person name="Wilson R.K."/>
        </authorList>
    </citation>
    <scope>NUCLEOTIDE SEQUENCE [LARGE SCALE GENOMIC DNA]</scope>
    <source>
        <strain evidence="11">PB2801</strain>
    </source>
</reference>
<dbReference type="eggNOG" id="KOG0193">
    <property type="taxonomic scope" value="Eukaryota"/>
</dbReference>
<dbReference type="OMA" id="AHENPLF"/>
<dbReference type="FunFam" id="3.30.200.20:FF:000911">
    <property type="entry name" value="Protein CBR-KSR-1"/>
    <property type="match status" value="1"/>
</dbReference>
<proteinExistence type="inferred from homology"/>
<dbReference type="GO" id="GO:0008270">
    <property type="term" value="F:zinc ion binding"/>
    <property type="evidence" value="ECO:0007669"/>
    <property type="project" value="UniProtKB-KW"/>
</dbReference>
<dbReference type="PROSITE" id="PS50081">
    <property type="entry name" value="ZF_DAG_PE_2"/>
    <property type="match status" value="1"/>
</dbReference>
<feature type="binding site" evidence="6">
    <location>
        <position position="197"/>
    </location>
    <ligand>
        <name>ATP</name>
        <dbReference type="ChEBI" id="CHEBI:30616"/>
    </ligand>
</feature>
<keyword evidence="2" id="KW-0479">Metal-binding</keyword>
<dbReference type="InterPro" id="IPR002219">
    <property type="entry name" value="PKC_DAG/PE"/>
</dbReference>
<gene>
    <name evidence="10" type="ORF">CAEBREN_24911</name>
</gene>
<evidence type="ECO:0000256" key="2">
    <source>
        <dbReference type="ARBA" id="ARBA00022723"/>
    </source>
</evidence>
<dbReference type="PROSITE" id="PS50011">
    <property type="entry name" value="PROTEIN_KINASE_DOM"/>
    <property type="match status" value="1"/>
</dbReference>
<keyword evidence="4" id="KW-0862">Zinc</keyword>
<name>G0N2J8_CAEBE</name>
<feature type="domain" description="Phorbol-ester/DAG-type" evidence="9">
    <location>
        <begin position="4"/>
        <end position="59"/>
    </location>
</feature>
<evidence type="ECO:0000256" key="3">
    <source>
        <dbReference type="ARBA" id="ARBA00022771"/>
    </source>
</evidence>
<dbReference type="Gene3D" id="3.30.200.20">
    <property type="entry name" value="Phosphorylase Kinase, domain 1"/>
    <property type="match status" value="1"/>
</dbReference>
<dbReference type="GO" id="GO:0004674">
    <property type="term" value="F:protein serine/threonine kinase activity"/>
    <property type="evidence" value="ECO:0007669"/>
    <property type="project" value="TreeGrafter"/>
</dbReference>
<dbReference type="InterPro" id="IPR008266">
    <property type="entry name" value="Tyr_kinase_AS"/>
</dbReference>
<dbReference type="CDD" id="cd00029">
    <property type="entry name" value="C1"/>
    <property type="match status" value="1"/>
</dbReference>
<dbReference type="Proteomes" id="UP000008068">
    <property type="component" value="Unassembled WGS sequence"/>
</dbReference>
<comment type="similarity">
    <text evidence="1">Belongs to the protein kinase superfamily. TKL Ser/Thr protein kinase family.</text>
</comment>
<dbReference type="InterPro" id="IPR046349">
    <property type="entry name" value="C1-like_sf"/>
</dbReference>
<dbReference type="InterPro" id="IPR051681">
    <property type="entry name" value="Ser/Thr_Kinases-Pseudokinases"/>
</dbReference>
<dbReference type="Pfam" id="PF07714">
    <property type="entry name" value="PK_Tyr_Ser-Thr"/>
    <property type="match status" value="1"/>
</dbReference>
<evidence type="ECO:0000256" key="4">
    <source>
        <dbReference type="ARBA" id="ARBA00022833"/>
    </source>
</evidence>
<keyword evidence="5" id="KW-0469">Meiosis</keyword>
<evidence type="ECO:0000259" key="8">
    <source>
        <dbReference type="PROSITE" id="PS50011"/>
    </source>
</evidence>
<evidence type="ECO:0000259" key="9">
    <source>
        <dbReference type="PROSITE" id="PS50081"/>
    </source>
</evidence>
<dbReference type="OrthoDB" id="774951at2759"/>
<evidence type="ECO:0008006" key="12">
    <source>
        <dbReference type="Google" id="ProtNLM"/>
    </source>
</evidence>
<dbReference type="InterPro" id="IPR017441">
    <property type="entry name" value="Protein_kinase_ATP_BS"/>
</dbReference>
<feature type="region of interest" description="Disordered" evidence="7">
    <location>
        <begin position="453"/>
        <end position="472"/>
    </location>
</feature>
<dbReference type="GO" id="GO:0045138">
    <property type="term" value="P:nematode male tail tip morphogenesis"/>
    <property type="evidence" value="ECO:0007669"/>
    <property type="project" value="EnsemblMetazoa"/>
</dbReference>
<dbReference type="GO" id="GO:0040026">
    <property type="term" value="P:positive regulation of vulval development"/>
    <property type="evidence" value="ECO:0007669"/>
    <property type="project" value="EnsemblMetazoa"/>
</dbReference>
<protein>
    <recommendedName>
        <fullName evidence="12">Protein kinase domain-containing protein</fullName>
    </recommendedName>
</protein>